<dbReference type="GO" id="GO:0005634">
    <property type="term" value="C:nucleus"/>
    <property type="evidence" value="ECO:0007669"/>
    <property type="project" value="UniProtKB-SubCell"/>
</dbReference>
<feature type="compositionally biased region" description="Basic and acidic residues" evidence="3">
    <location>
        <begin position="475"/>
        <end position="522"/>
    </location>
</feature>
<keyword evidence="2" id="KW-0539">Nucleus</keyword>
<dbReference type="Pfam" id="PF00567">
    <property type="entry name" value="TUDOR"/>
    <property type="match status" value="1"/>
</dbReference>
<sequence>MASIDEQLRKRGWFLLKEAIADLTDGVENCSADDVIRRALHTDLCEMGSGCIPEDLARNFRNVEKVSGPAVWQIQRIRNTAAPKADPDNDHGNKFLRLHLTDGVTSFSAVLGGKCGLSVQDTPPGTKLLLNPQSVPVCNGFVLLSERDFKILGGTVQHLVDKWKLAKDLSQHKRTSGEAGPPPWVPFGGQIDKDLLKQLRTGGPFKAMDRAGASKGAPNEAFERHRTSTIEEATTQGGGKRKVFGGGAREMHDNDIAIICERGYSTETASSALRNNNYNVAAALKSLSLRGERGNRDRPPRGGIDGGREGNRLMEGTRDDSGDHRGDHGMKGIRKGLRGREDRDTAGGPKSGGGSINSSGSEPLISCKAQSSAPTTLFDMISTQVNLPEQQQQLHTQIRARGGDDNRTPHNSSHQQHGHNGFAPFSDQYSNYENNGAQRGNRTWFQGNTGVTNLHSSAQGNFRGQDGPRGGIGNRGERQSLSRGTAREDLNRRFSERSYDHRNRDSRESQGYRDGTYRRSGHDNTVASSNRGTQRGQQRTDNNYVAEFPTLPNQSGSNLSRLAEGQEVGRASPIATTTTVDNQGPQTRNVSGSHGSSGSGPYQADRNATTATGGPLRSVRNCGGGTAVQYHHSTHKLKTGQRVYAKYWEDESMYRAVVHEMAASGRTCVVYFVEYGNYEEVLVQDIEPTFWEEERDSSSQQLDQRGGPGGGTYSTGTGNAKDRNKTTATSFRDGGGHRDYRGGYSGSGSNRRTGGGHRGGYRGGGAYRAVPRRQQMH</sequence>
<feature type="domain" description="Tudor" evidence="4">
    <location>
        <begin position="636"/>
        <end position="696"/>
    </location>
</feature>
<dbReference type="RefSeq" id="XP_022665558.1">
    <property type="nucleotide sequence ID" value="XM_022809823.1"/>
</dbReference>
<feature type="compositionally biased region" description="Polar residues" evidence="3">
    <location>
        <begin position="427"/>
        <end position="462"/>
    </location>
</feature>
<dbReference type="AlphaFoldDB" id="A0A7M7KEF0"/>
<dbReference type="InterPro" id="IPR013894">
    <property type="entry name" value="RMI1_OB"/>
</dbReference>
<feature type="compositionally biased region" description="Basic and acidic residues" evidence="3">
    <location>
        <begin position="290"/>
        <end position="330"/>
    </location>
</feature>
<dbReference type="Proteomes" id="UP000594260">
    <property type="component" value="Unplaced"/>
</dbReference>
<name>A0A7M7KEF0_VARDE</name>
<evidence type="ECO:0000256" key="2">
    <source>
        <dbReference type="ARBA" id="ARBA00023242"/>
    </source>
</evidence>
<dbReference type="Gene3D" id="2.40.50.770">
    <property type="entry name" value="RecQ-mediated genome instability protein Rmi1, C-terminal domain"/>
    <property type="match status" value="1"/>
</dbReference>
<dbReference type="PANTHER" id="PTHR13681:SF24">
    <property type="entry name" value="TUDOR DOMAIN-CONTAINING PROTEIN 3"/>
    <property type="match status" value="1"/>
</dbReference>
<evidence type="ECO:0000256" key="3">
    <source>
        <dbReference type="SAM" id="MobiDB-lite"/>
    </source>
</evidence>
<accession>A0A7M7KEF0</accession>
<evidence type="ECO:0000256" key="1">
    <source>
        <dbReference type="ARBA" id="ARBA00004123"/>
    </source>
</evidence>
<feature type="compositionally biased region" description="Low complexity" evidence="3">
    <location>
        <begin position="591"/>
        <end position="600"/>
    </location>
</feature>
<dbReference type="FunCoup" id="A0A7M7KEF0">
    <property type="interactions" value="1423"/>
</dbReference>
<comment type="subcellular location">
    <subcellularLocation>
        <location evidence="1">Nucleus</location>
    </subcellularLocation>
</comment>
<dbReference type="KEGG" id="vde:111252265"/>
<feature type="compositionally biased region" description="Gly residues" evidence="3">
    <location>
        <begin position="756"/>
        <end position="766"/>
    </location>
</feature>
<dbReference type="PROSITE" id="PS50304">
    <property type="entry name" value="TUDOR"/>
    <property type="match status" value="1"/>
</dbReference>
<dbReference type="OMA" id="GGHDKPN"/>
<reference evidence="5" key="1">
    <citation type="submission" date="2021-01" db="UniProtKB">
        <authorList>
            <consortium name="EnsemblMetazoa"/>
        </authorList>
    </citation>
    <scope>IDENTIFICATION</scope>
</reference>
<dbReference type="InterPro" id="IPR002999">
    <property type="entry name" value="Tudor"/>
</dbReference>
<dbReference type="EnsemblMetazoa" id="XM_022809823">
    <property type="protein sequence ID" value="XP_022665558"/>
    <property type="gene ID" value="LOC111252265"/>
</dbReference>
<feature type="region of interest" description="Disordered" evidence="3">
    <location>
        <begin position="290"/>
        <end position="366"/>
    </location>
</feature>
<dbReference type="Pfam" id="PF08585">
    <property type="entry name" value="RMI1_N_C"/>
    <property type="match status" value="1"/>
</dbReference>
<feature type="region of interest" description="Disordered" evidence="3">
    <location>
        <begin position="401"/>
        <end position="540"/>
    </location>
</feature>
<dbReference type="PANTHER" id="PTHR13681">
    <property type="entry name" value="SURVIVAL OF MOTOR NEURON-RELATED-SPLICING FACTOR 30-RELATED"/>
    <property type="match status" value="1"/>
</dbReference>
<keyword evidence="6" id="KW-1185">Reference proteome</keyword>
<dbReference type="SMART" id="SM01161">
    <property type="entry name" value="DUF1767"/>
    <property type="match status" value="1"/>
</dbReference>
<feature type="region of interest" description="Disordered" evidence="3">
    <location>
        <begin position="692"/>
        <end position="777"/>
    </location>
</feature>
<dbReference type="SUPFAM" id="SSF63748">
    <property type="entry name" value="Tudor/PWWP/MBT"/>
    <property type="match status" value="1"/>
</dbReference>
<dbReference type="GeneID" id="111252265"/>
<dbReference type="InterPro" id="IPR042470">
    <property type="entry name" value="RMI1_N_C_sf"/>
</dbReference>
<feature type="region of interest" description="Disordered" evidence="3">
    <location>
        <begin position="575"/>
        <end position="617"/>
    </location>
</feature>
<evidence type="ECO:0000313" key="5">
    <source>
        <dbReference type="EnsemblMetazoa" id="XP_022665558"/>
    </source>
</evidence>
<evidence type="ECO:0000259" key="4">
    <source>
        <dbReference type="PROSITE" id="PS50304"/>
    </source>
</evidence>
<evidence type="ECO:0000313" key="6">
    <source>
        <dbReference type="Proteomes" id="UP000594260"/>
    </source>
</evidence>
<protein>
    <recommendedName>
        <fullName evidence="4">Tudor domain-containing protein</fullName>
    </recommendedName>
</protein>
<organism evidence="5 6">
    <name type="scientific">Varroa destructor</name>
    <name type="common">Honeybee mite</name>
    <dbReference type="NCBI Taxonomy" id="109461"/>
    <lineage>
        <taxon>Eukaryota</taxon>
        <taxon>Metazoa</taxon>
        <taxon>Ecdysozoa</taxon>
        <taxon>Arthropoda</taxon>
        <taxon>Chelicerata</taxon>
        <taxon>Arachnida</taxon>
        <taxon>Acari</taxon>
        <taxon>Parasitiformes</taxon>
        <taxon>Mesostigmata</taxon>
        <taxon>Gamasina</taxon>
        <taxon>Dermanyssoidea</taxon>
        <taxon>Varroidae</taxon>
        <taxon>Varroa</taxon>
    </lineage>
</organism>
<dbReference type="Gene3D" id="2.30.30.140">
    <property type="match status" value="1"/>
</dbReference>
<dbReference type="OrthoDB" id="434939at2759"/>
<feature type="compositionally biased region" description="Polar residues" evidence="3">
    <location>
        <begin position="575"/>
        <end position="590"/>
    </location>
</feature>
<proteinExistence type="predicted"/>
<dbReference type="SMART" id="SM00333">
    <property type="entry name" value="TUDOR"/>
    <property type="match status" value="1"/>
</dbReference>
<feature type="compositionally biased region" description="Polar residues" evidence="3">
    <location>
        <begin position="523"/>
        <end position="540"/>
    </location>
</feature>
<dbReference type="InParanoid" id="A0A7M7KEF0"/>